<organism evidence="1 2">
    <name type="scientific">Rattus norvegicus</name>
    <name type="common">Rat</name>
    <dbReference type="NCBI Taxonomy" id="10116"/>
    <lineage>
        <taxon>Eukaryota</taxon>
        <taxon>Metazoa</taxon>
        <taxon>Chordata</taxon>
        <taxon>Craniata</taxon>
        <taxon>Vertebrata</taxon>
        <taxon>Euteleostomi</taxon>
        <taxon>Mammalia</taxon>
        <taxon>Eutheria</taxon>
        <taxon>Euarchontoglires</taxon>
        <taxon>Glires</taxon>
        <taxon>Rodentia</taxon>
        <taxon>Myomorpha</taxon>
        <taxon>Muroidea</taxon>
        <taxon>Muridae</taxon>
        <taxon>Murinae</taxon>
        <taxon>Rattus</taxon>
    </lineage>
</organism>
<dbReference type="AlphaFoldDB" id="A6IP30"/>
<accession>A6IP30</accession>
<protein>
    <submittedName>
        <fullName evidence="1">RCG22176</fullName>
    </submittedName>
</protein>
<reference evidence="1 2" key="1">
    <citation type="submission" date="2005-09" db="EMBL/GenBank/DDBJ databases">
        <authorList>
            <person name="Mural R.J."/>
            <person name="Li P.W."/>
            <person name="Adams M.D."/>
            <person name="Amanatides P.G."/>
            <person name="Baden-Tillson H."/>
            <person name="Barnstead M."/>
            <person name="Chin S.H."/>
            <person name="Dew I."/>
            <person name="Evans C.A."/>
            <person name="Ferriera S."/>
            <person name="Flanigan M."/>
            <person name="Fosler C."/>
            <person name="Glodek A."/>
            <person name="Gu Z."/>
            <person name="Holt R.A."/>
            <person name="Jennings D."/>
            <person name="Kraft C.L."/>
            <person name="Lu F."/>
            <person name="Nguyen T."/>
            <person name="Nusskern D.R."/>
            <person name="Pfannkoch C.M."/>
            <person name="Sitter C."/>
            <person name="Sutton G.G."/>
            <person name="Venter J.C."/>
            <person name="Wang Z."/>
            <person name="Woodage T."/>
            <person name="Zheng X.H."/>
            <person name="Zhong F."/>
        </authorList>
    </citation>
    <scope>NUCLEOTIDE SEQUENCE [LARGE SCALE GENOMIC DNA]</scope>
    <source>
        <strain>BN</strain>
        <strain evidence="2">Sprague-Dawley</strain>
    </source>
</reference>
<evidence type="ECO:0000313" key="1">
    <source>
        <dbReference type="EMBL" id="EDL99030.1"/>
    </source>
</evidence>
<dbReference type="EMBL" id="CH473965">
    <property type="protein sequence ID" value="EDL99030.1"/>
    <property type="molecule type" value="Genomic_DNA"/>
</dbReference>
<evidence type="ECO:0000313" key="2">
    <source>
        <dbReference type="Proteomes" id="UP000234681"/>
    </source>
</evidence>
<sequence length="26" mass="3106">MHICLFIQYLSYNIYLEEETFSCSAS</sequence>
<proteinExistence type="predicted"/>
<gene>
    <name evidence="1" type="ORF">rCG_22176</name>
</gene>
<dbReference type="Proteomes" id="UP000234681">
    <property type="component" value="Chromosome 9"/>
</dbReference>
<name>A6IP30_RAT</name>